<dbReference type="EMBL" id="AP014962">
    <property type="protein sequence ID" value="BAS97669.1"/>
    <property type="molecule type" value="Genomic_DNA"/>
</dbReference>
<evidence type="ECO:0000256" key="1">
    <source>
        <dbReference type="SAM" id="MobiDB-lite"/>
    </source>
</evidence>
<sequence length="80" mass="8138">MDSPDSLSPSSLAPDLEVSPFLSLPPAAASLISPSSPPPPQSGNPAYSPPPEVLSDNHPLAITALPQRPPLTGIAAMFTL</sequence>
<keyword evidence="3" id="KW-1185">Reference proteome</keyword>
<reference evidence="2 3" key="3">
    <citation type="journal article" date="2013" name="Rice">
        <title>Improvement of the Oryza sativa Nipponbare reference genome using next generation sequence and optical map data.</title>
        <authorList>
            <person name="Kawahara Y."/>
            <person name="de la Bastide M."/>
            <person name="Hamilton J.P."/>
            <person name="Kanamori H."/>
            <person name="McCombie W.R."/>
            <person name="Ouyang S."/>
            <person name="Schwartz D.C."/>
            <person name="Tanaka T."/>
            <person name="Wu J."/>
            <person name="Zhou S."/>
            <person name="Childs K.L."/>
            <person name="Davidson R.M."/>
            <person name="Lin H."/>
            <person name="Quesada-Ocampo L."/>
            <person name="Vaillancourt B."/>
            <person name="Sakai H."/>
            <person name="Lee S.S."/>
            <person name="Kim J."/>
            <person name="Numa H."/>
            <person name="Itoh T."/>
            <person name="Buell C.R."/>
            <person name="Matsumoto T."/>
        </authorList>
    </citation>
    <scope>NUCLEOTIDE SEQUENCE [LARGE SCALE GENOMIC DNA]</scope>
    <source>
        <strain evidence="3">cv. Nipponbare</strain>
    </source>
</reference>
<name>A0A0P0WWJ6_ORYSJ</name>
<evidence type="ECO:0000313" key="2">
    <source>
        <dbReference type="EMBL" id="BAS97669.1"/>
    </source>
</evidence>
<dbReference type="AlphaFoldDB" id="A0A0P0WWJ6"/>
<feature type="region of interest" description="Disordered" evidence="1">
    <location>
        <begin position="27"/>
        <end position="58"/>
    </location>
</feature>
<dbReference type="PaxDb" id="39947-A0A0P0WWJ6"/>
<organism evidence="2 3">
    <name type="scientific">Oryza sativa subsp. japonica</name>
    <name type="common">Rice</name>
    <dbReference type="NCBI Taxonomy" id="39947"/>
    <lineage>
        <taxon>Eukaryota</taxon>
        <taxon>Viridiplantae</taxon>
        <taxon>Streptophyta</taxon>
        <taxon>Embryophyta</taxon>
        <taxon>Tracheophyta</taxon>
        <taxon>Spermatophyta</taxon>
        <taxon>Magnoliopsida</taxon>
        <taxon>Liliopsida</taxon>
        <taxon>Poales</taxon>
        <taxon>Poaceae</taxon>
        <taxon>BOP clade</taxon>
        <taxon>Oryzoideae</taxon>
        <taxon>Oryzeae</taxon>
        <taxon>Oryzinae</taxon>
        <taxon>Oryza</taxon>
        <taxon>Oryza sativa</taxon>
    </lineage>
</organism>
<reference evidence="2 3" key="2">
    <citation type="journal article" date="2013" name="Plant Cell Physiol.">
        <title>Rice Annotation Project Database (RAP-DB): an integrative and interactive database for rice genomics.</title>
        <authorList>
            <person name="Sakai H."/>
            <person name="Lee S.S."/>
            <person name="Tanaka T."/>
            <person name="Numa H."/>
            <person name="Kim J."/>
            <person name="Kawahara Y."/>
            <person name="Wakimoto H."/>
            <person name="Yang C.C."/>
            <person name="Iwamoto M."/>
            <person name="Abe T."/>
            <person name="Yamada Y."/>
            <person name="Muto A."/>
            <person name="Inokuchi H."/>
            <person name="Ikemura T."/>
            <person name="Matsumoto T."/>
            <person name="Sasaki T."/>
            <person name="Itoh T."/>
        </authorList>
    </citation>
    <scope>NUCLEOTIDE SEQUENCE [LARGE SCALE GENOMIC DNA]</scope>
    <source>
        <strain evidence="3">cv. Nipponbare</strain>
    </source>
</reference>
<dbReference type="Proteomes" id="UP000059680">
    <property type="component" value="Chromosome 6"/>
</dbReference>
<accession>A0A0P0WWJ6</accession>
<feature type="compositionally biased region" description="Pro residues" evidence="1">
    <location>
        <begin position="35"/>
        <end position="52"/>
    </location>
</feature>
<dbReference type="InParanoid" id="A0A0P0WWJ6"/>
<evidence type="ECO:0000313" key="3">
    <source>
        <dbReference type="Proteomes" id="UP000059680"/>
    </source>
</evidence>
<reference evidence="3" key="1">
    <citation type="journal article" date="2005" name="Nature">
        <title>The map-based sequence of the rice genome.</title>
        <authorList>
            <consortium name="International rice genome sequencing project (IRGSP)"/>
            <person name="Matsumoto T."/>
            <person name="Wu J."/>
            <person name="Kanamori H."/>
            <person name="Katayose Y."/>
            <person name="Fujisawa M."/>
            <person name="Namiki N."/>
            <person name="Mizuno H."/>
            <person name="Yamamoto K."/>
            <person name="Antonio B.A."/>
            <person name="Baba T."/>
            <person name="Sakata K."/>
            <person name="Nagamura Y."/>
            <person name="Aoki H."/>
            <person name="Arikawa K."/>
            <person name="Arita K."/>
            <person name="Bito T."/>
            <person name="Chiden Y."/>
            <person name="Fujitsuka N."/>
            <person name="Fukunaka R."/>
            <person name="Hamada M."/>
            <person name="Harada C."/>
            <person name="Hayashi A."/>
            <person name="Hijishita S."/>
            <person name="Honda M."/>
            <person name="Hosokawa S."/>
            <person name="Ichikawa Y."/>
            <person name="Idonuma A."/>
            <person name="Iijima M."/>
            <person name="Ikeda M."/>
            <person name="Ikeno M."/>
            <person name="Ito K."/>
            <person name="Ito S."/>
            <person name="Ito T."/>
            <person name="Ito Y."/>
            <person name="Ito Y."/>
            <person name="Iwabuchi A."/>
            <person name="Kamiya K."/>
            <person name="Karasawa W."/>
            <person name="Kurita K."/>
            <person name="Katagiri S."/>
            <person name="Kikuta A."/>
            <person name="Kobayashi H."/>
            <person name="Kobayashi N."/>
            <person name="Machita K."/>
            <person name="Maehara T."/>
            <person name="Masukawa M."/>
            <person name="Mizubayashi T."/>
            <person name="Mukai Y."/>
            <person name="Nagasaki H."/>
            <person name="Nagata Y."/>
            <person name="Naito S."/>
            <person name="Nakashima M."/>
            <person name="Nakama Y."/>
            <person name="Nakamichi Y."/>
            <person name="Nakamura M."/>
            <person name="Meguro A."/>
            <person name="Negishi M."/>
            <person name="Ohta I."/>
            <person name="Ohta T."/>
            <person name="Okamoto M."/>
            <person name="Ono N."/>
            <person name="Saji S."/>
            <person name="Sakaguchi M."/>
            <person name="Sakai K."/>
            <person name="Shibata M."/>
            <person name="Shimokawa T."/>
            <person name="Song J."/>
            <person name="Takazaki Y."/>
            <person name="Terasawa K."/>
            <person name="Tsugane M."/>
            <person name="Tsuji K."/>
            <person name="Ueda S."/>
            <person name="Waki K."/>
            <person name="Yamagata H."/>
            <person name="Yamamoto M."/>
            <person name="Yamamoto S."/>
            <person name="Yamane H."/>
            <person name="Yoshiki S."/>
            <person name="Yoshihara R."/>
            <person name="Yukawa K."/>
            <person name="Zhong H."/>
            <person name="Yano M."/>
            <person name="Yuan Q."/>
            <person name="Ouyang S."/>
            <person name="Liu J."/>
            <person name="Jones K.M."/>
            <person name="Gansberger K."/>
            <person name="Moffat K."/>
            <person name="Hill J."/>
            <person name="Bera J."/>
            <person name="Fadrosh D."/>
            <person name="Jin S."/>
            <person name="Johri S."/>
            <person name="Kim M."/>
            <person name="Overton L."/>
            <person name="Reardon M."/>
            <person name="Tsitrin T."/>
            <person name="Vuong H."/>
            <person name="Weaver B."/>
            <person name="Ciecko A."/>
            <person name="Tallon L."/>
            <person name="Jackson J."/>
            <person name="Pai G."/>
            <person name="Aken S.V."/>
            <person name="Utterback T."/>
            <person name="Reidmuller S."/>
            <person name="Feldblyum T."/>
            <person name="Hsiao J."/>
            <person name="Zismann V."/>
            <person name="Iobst S."/>
            <person name="de Vazeille A.R."/>
            <person name="Buell C.R."/>
            <person name="Ying K."/>
            <person name="Li Y."/>
            <person name="Lu T."/>
            <person name="Huang Y."/>
            <person name="Zhao Q."/>
            <person name="Feng Q."/>
            <person name="Zhang L."/>
            <person name="Zhu J."/>
            <person name="Weng Q."/>
            <person name="Mu J."/>
            <person name="Lu Y."/>
            <person name="Fan D."/>
            <person name="Liu Y."/>
            <person name="Guan J."/>
            <person name="Zhang Y."/>
            <person name="Yu S."/>
            <person name="Liu X."/>
            <person name="Zhang Y."/>
            <person name="Hong G."/>
            <person name="Han B."/>
            <person name="Choisne N."/>
            <person name="Demange N."/>
            <person name="Orjeda G."/>
            <person name="Samain S."/>
            <person name="Cattolico L."/>
            <person name="Pelletier E."/>
            <person name="Couloux A."/>
            <person name="Segurens B."/>
            <person name="Wincker P."/>
            <person name="D'Hont A."/>
            <person name="Scarpelli C."/>
            <person name="Weissenbach J."/>
            <person name="Salanoubat M."/>
            <person name="Quetier F."/>
            <person name="Yu Y."/>
            <person name="Kim H.R."/>
            <person name="Rambo T."/>
            <person name="Currie J."/>
            <person name="Collura K."/>
            <person name="Luo M."/>
            <person name="Yang T."/>
            <person name="Ammiraju J.S.S."/>
            <person name="Engler F."/>
            <person name="Soderlund C."/>
            <person name="Wing R.A."/>
            <person name="Palmer L.E."/>
            <person name="de la Bastide M."/>
            <person name="Spiegel L."/>
            <person name="Nascimento L."/>
            <person name="Zutavern T."/>
            <person name="O'Shaughnessy A."/>
            <person name="Dike S."/>
            <person name="Dedhia N."/>
            <person name="Preston R."/>
            <person name="Balija V."/>
            <person name="McCombie W.R."/>
            <person name="Chow T."/>
            <person name="Chen H."/>
            <person name="Chung M."/>
            <person name="Chen C."/>
            <person name="Shaw J."/>
            <person name="Wu H."/>
            <person name="Hsiao K."/>
            <person name="Chao Y."/>
            <person name="Chu M."/>
            <person name="Cheng C."/>
            <person name="Hour A."/>
            <person name="Lee P."/>
            <person name="Lin S."/>
            <person name="Lin Y."/>
            <person name="Liou J."/>
            <person name="Liu S."/>
            <person name="Hsing Y."/>
            <person name="Raghuvanshi S."/>
            <person name="Mohanty A."/>
            <person name="Bharti A.K."/>
            <person name="Gaur A."/>
            <person name="Gupta V."/>
            <person name="Kumar D."/>
            <person name="Ravi V."/>
            <person name="Vij S."/>
            <person name="Kapur A."/>
            <person name="Khurana P."/>
            <person name="Khurana P."/>
            <person name="Khurana J.P."/>
            <person name="Tyagi A.K."/>
            <person name="Gaikwad K."/>
            <person name="Singh A."/>
            <person name="Dalal V."/>
            <person name="Srivastava S."/>
            <person name="Dixit A."/>
            <person name="Pal A.K."/>
            <person name="Ghazi I.A."/>
            <person name="Yadav M."/>
            <person name="Pandit A."/>
            <person name="Bhargava A."/>
            <person name="Sureshbabu K."/>
            <person name="Batra K."/>
            <person name="Sharma T.R."/>
            <person name="Mohapatra T."/>
            <person name="Singh N.K."/>
            <person name="Messing J."/>
            <person name="Nelson A.B."/>
            <person name="Fuks G."/>
            <person name="Kavchok S."/>
            <person name="Keizer G."/>
            <person name="Linton E."/>
            <person name="Llaca V."/>
            <person name="Song R."/>
            <person name="Tanyolac B."/>
            <person name="Young S."/>
            <person name="Ho-Il K."/>
            <person name="Hahn J.H."/>
            <person name="Sangsakoo G."/>
            <person name="Vanavichit A."/>
            <person name="de Mattos Luiz.A.T."/>
            <person name="Zimmer P.D."/>
            <person name="Malone G."/>
            <person name="Dellagostin O."/>
            <person name="de Oliveira A.C."/>
            <person name="Bevan M."/>
            <person name="Bancroft I."/>
            <person name="Minx P."/>
            <person name="Cordum H."/>
            <person name="Wilson R."/>
            <person name="Cheng Z."/>
            <person name="Jin W."/>
            <person name="Jiang J."/>
            <person name="Leong S.A."/>
            <person name="Iwama H."/>
            <person name="Gojobori T."/>
            <person name="Itoh T."/>
            <person name="Niimura Y."/>
            <person name="Fujii Y."/>
            <person name="Habara T."/>
            <person name="Sakai H."/>
            <person name="Sato Y."/>
            <person name="Wilson G."/>
            <person name="Kumar K."/>
            <person name="McCouch S."/>
            <person name="Juretic N."/>
            <person name="Hoen D."/>
            <person name="Wright S."/>
            <person name="Bruskiewich R."/>
            <person name="Bureau T."/>
            <person name="Miyao A."/>
            <person name="Hirochika H."/>
            <person name="Nishikawa T."/>
            <person name="Kadowaki K."/>
            <person name="Sugiura M."/>
            <person name="Burr B."/>
            <person name="Sasaki T."/>
        </authorList>
    </citation>
    <scope>NUCLEOTIDE SEQUENCE [LARGE SCALE GENOMIC DNA]</scope>
    <source>
        <strain evidence="3">cv. Nipponbare</strain>
    </source>
</reference>
<proteinExistence type="predicted"/>
<gene>
    <name evidence="2" type="ordered locus">Os06g0350400</name>
    <name evidence="2" type="ORF">OSNPB_060350400</name>
</gene>
<protein>
    <submittedName>
        <fullName evidence="2">Os06g0350400 protein</fullName>
    </submittedName>
</protein>